<feature type="non-terminal residue" evidence="2">
    <location>
        <position position="1"/>
    </location>
</feature>
<protein>
    <submittedName>
        <fullName evidence="2">Uncharacterized protein</fullName>
    </submittedName>
</protein>
<feature type="region of interest" description="Disordered" evidence="1">
    <location>
        <begin position="95"/>
        <end position="189"/>
    </location>
</feature>
<feature type="region of interest" description="Disordered" evidence="1">
    <location>
        <begin position="1001"/>
        <end position="1072"/>
    </location>
</feature>
<evidence type="ECO:0000313" key="3">
    <source>
        <dbReference type="Proteomes" id="UP000601435"/>
    </source>
</evidence>
<feature type="compositionally biased region" description="Low complexity" evidence="1">
    <location>
        <begin position="1030"/>
        <end position="1050"/>
    </location>
</feature>
<evidence type="ECO:0000256" key="1">
    <source>
        <dbReference type="SAM" id="MobiDB-lite"/>
    </source>
</evidence>
<feature type="region of interest" description="Disordered" evidence="1">
    <location>
        <begin position="682"/>
        <end position="707"/>
    </location>
</feature>
<dbReference type="OrthoDB" id="441428at2759"/>
<name>A0A812S388_9DINO</name>
<feature type="compositionally biased region" description="Basic and acidic residues" evidence="1">
    <location>
        <begin position="1054"/>
        <end position="1065"/>
    </location>
</feature>
<feature type="compositionally biased region" description="Low complexity" evidence="1">
    <location>
        <begin position="176"/>
        <end position="189"/>
    </location>
</feature>
<keyword evidence="3" id="KW-1185">Reference proteome</keyword>
<evidence type="ECO:0000313" key="2">
    <source>
        <dbReference type="EMBL" id="CAE7463363.1"/>
    </source>
</evidence>
<organism evidence="2 3">
    <name type="scientific">Symbiodinium necroappetens</name>
    <dbReference type="NCBI Taxonomy" id="1628268"/>
    <lineage>
        <taxon>Eukaryota</taxon>
        <taxon>Sar</taxon>
        <taxon>Alveolata</taxon>
        <taxon>Dinophyceae</taxon>
        <taxon>Suessiales</taxon>
        <taxon>Symbiodiniaceae</taxon>
        <taxon>Symbiodinium</taxon>
    </lineage>
</organism>
<reference evidence="2" key="1">
    <citation type="submission" date="2021-02" db="EMBL/GenBank/DDBJ databases">
        <authorList>
            <person name="Dougan E. K."/>
            <person name="Rhodes N."/>
            <person name="Thang M."/>
            <person name="Chan C."/>
        </authorList>
    </citation>
    <scope>NUCLEOTIDE SEQUENCE</scope>
</reference>
<dbReference type="EMBL" id="CAJNJA010020678">
    <property type="protein sequence ID" value="CAE7463363.1"/>
    <property type="molecule type" value="Genomic_DNA"/>
</dbReference>
<proteinExistence type="predicted"/>
<dbReference type="Proteomes" id="UP000601435">
    <property type="component" value="Unassembled WGS sequence"/>
</dbReference>
<feature type="compositionally biased region" description="Low complexity" evidence="1">
    <location>
        <begin position="129"/>
        <end position="162"/>
    </location>
</feature>
<feature type="compositionally biased region" description="Basic and acidic residues" evidence="1">
    <location>
        <begin position="95"/>
        <end position="120"/>
    </location>
</feature>
<accession>A0A812S388</accession>
<sequence length="1347" mass="150717">KQRATLMCDYFGNGDGVMVVPVTATDADGQQRPSGWHYMRMLLTDSGHYLLPVDDQRQVSNHTRSEISKQMFTWSSEISQKWNDVRHCFLVQENKPGDKDTCRERERCEPENKETDEPGRTTDSNPLETTTSTTSVAGSPASTTTSGGSSPSTTTATSATTVDEAMPTSVRAADSSFTTGSNPKTTTSTTSGVFIDVADTRSGPLNAGVSGDISPTALPCKPFLDSPTSTRHGPDIDSWSVEDGFLVRHHKVPRRVLFTPQCAEQCPVDHGVIYKERTTYMKYVPRKHGETVIQDDWRHAKVPNRDMEQLWTGRTVFKIAKQTGAETATSLATSSFGLKEEDFPHYEGDAWPSHWSEARKEAMQVKHKGIPEEYYTKTGRKPITPGNLRPWLAASSKQGLRWQFWEMCSGSGRLSLFLLTASVMTGFPVDYRYGWDLAHPEHQNLLDLCYQEFQPAHVFCAPTCTPWSNASAAKDRELRAQERQQELPTLEFLHEILLQQHNQNRGFSLEQPWSSARLIDSPIARLRDVAGVRVWRTDQCMLGARDEKNSPIRKTTGILSNRRWSKVIKRCDNHRGQPHGVLQGQVRGVNRTTLAAVYPKRLCQLYGQDLWSVLRKDMAMTYKPWPRQLLWTHSLYYSCERCQMGRAAPPGVEHNMIPGQCRYGQPGMRRARAAAPVPEIPQAQPAAAAPTLPPPTTTGAPSDTSSPIEEAAKVLASPQRSDLEDATGPFKFLARSGDYSMIALECDRSVPLDMEQRLFLKAALMQMLRTCIDIFNKHTSVDYDHWLEDPILLQIFQEVFQRHMSVLGVMCSLRPWHRKVPDPYLSSACAPLRLLVSGNMKRWQVHAVEDMRLMSHGQLHAEVDEADWHFHFFGVKDGDPGADLPDLGNPDGPRGSSSKESDFNFLRNLVEQLSPYKAVTVGWVVEQQKEATVWRKALSTRAVGGAVMGQGLRTVHVPRSSVGVLLFWNTDDPKLHCYEHNNDNPIIMKRVTAVKTDKVLPSEGYDDEPMNSENGLGGTMITGDMTPSRSDVSMSPTSPTTSTSDQTMPDAGSDVEHSGKRKGPDSRTVVLAPETKRSKIEELLSLVGSNQVHTISQHNLINLYWVMHWTQAVPLEYLAIWQSFENSVYIAQWDDYMSRLGNSRLGNCSTVEDATPRHDYLFVWPGKVNRELYADLQHGGVLQRGRPQAHYASIPRLPSVDEGHFDMTDKELIKEVATLAAASYMAAEKTRFVWTALIMSTMLPTATATSTTTATSTSSTAWDDMTWLFTMVIGVIIAERLLMQSFRLWWRHLFGTTTSASTTSTPVDMDVDNSDDQMDVDEACIADTAPVPDTTELNGIKAELEYY</sequence>
<feature type="non-terminal residue" evidence="2">
    <location>
        <position position="1347"/>
    </location>
</feature>
<gene>
    <name evidence="2" type="ORF">SNEC2469_LOCUS12981</name>
</gene>
<comment type="caution">
    <text evidence="2">The sequence shown here is derived from an EMBL/GenBank/DDBJ whole genome shotgun (WGS) entry which is preliminary data.</text>
</comment>